<dbReference type="RefSeq" id="WP_232399564.1">
    <property type="nucleotide sequence ID" value="NZ_CP102173.1"/>
</dbReference>
<feature type="compositionally biased region" description="Gly residues" evidence="1">
    <location>
        <begin position="70"/>
        <end position="82"/>
    </location>
</feature>
<feature type="chain" id="PRO_5045150235" evidence="2">
    <location>
        <begin position="32"/>
        <end position="199"/>
    </location>
</feature>
<accession>A0ABY5M511</accession>
<feature type="region of interest" description="Disordered" evidence="1">
    <location>
        <begin position="59"/>
        <end position="92"/>
    </location>
</feature>
<evidence type="ECO:0000313" key="3">
    <source>
        <dbReference type="EMBL" id="UUP12078.1"/>
    </source>
</evidence>
<keyword evidence="2" id="KW-0732">Signal</keyword>
<dbReference type="EMBL" id="CP102173">
    <property type="protein sequence ID" value="UUP12078.1"/>
    <property type="molecule type" value="Genomic_DNA"/>
</dbReference>
<proteinExistence type="predicted"/>
<sequence length="199" mass="20505">MSRLTRAMSPAALFIAVLALIVATSAGSAYAAVKIGTKQLKSNAVTSAKIKDKTIRTGDLARSTTRSLRGGTGPQGPAGPRGPGSTSFDTSLEAGGQTTVRVPFGKLYLYCSASQVFTQVDIDSADPNGLMAAGTYGINDDAPRSLSVTGAAGVPISLPAAKIWADLQISDRATGRTGTLRVQGVRTGSTCRWIGQYIP</sequence>
<keyword evidence="4" id="KW-1185">Reference proteome</keyword>
<evidence type="ECO:0000256" key="2">
    <source>
        <dbReference type="SAM" id="SignalP"/>
    </source>
</evidence>
<feature type="signal peptide" evidence="2">
    <location>
        <begin position="1"/>
        <end position="31"/>
    </location>
</feature>
<dbReference type="Proteomes" id="UP001316184">
    <property type="component" value="Chromosome"/>
</dbReference>
<gene>
    <name evidence="3" type="ORF">NQV15_09410</name>
</gene>
<protein>
    <submittedName>
        <fullName evidence="3">Uncharacterized protein</fullName>
    </submittedName>
</protein>
<evidence type="ECO:0000256" key="1">
    <source>
        <dbReference type="SAM" id="MobiDB-lite"/>
    </source>
</evidence>
<reference evidence="3 4" key="1">
    <citation type="submission" date="2022-08" db="EMBL/GenBank/DDBJ databases">
        <title>novel species in genus Aeromicrobium.</title>
        <authorList>
            <person name="Ye L."/>
        </authorList>
    </citation>
    <scope>NUCLEOTIDE SEQUENCE [LARGE SCALE GENOMIC DNA]</scope>
    <source>
        <strain evidence="4">zg-Y1379</strain>
    </source>
</reference>
<organism evidence="3 4">
    <name type="scientific">Aeromicrobium wangtongii</name>
    <dbReference type="NCBI Taxonomy" id="2969247"/>
    <lineage>
        <taxon>Bacteria</taxon>
        <taxon>Bacillati</taxon>
        <taxon>Actinomycetota</taxon>
        <taxon>Actinomycetes</taxon>
        <taxon>Propionibacteriales</taxon>
        <taxon>Nocardioidaceae</taxon>
        <taxon>Aeromicrobium</taxon>
    </lineage>
</organism>
<name>A0ABY5M511_9ACTN</name>
<evidence type="ECO:0000313" key="4">
    <source>
        <dbReference type="Proteomes" id="UP001316184"/>
    </source>
</evidence>